<dbReference type="InParanoid" id="A0A2H3EMX7"/>
<reference evidence="2" key="1">
    <citation type="journal article" date="2017" name="Nat. Ecol. Evol.">
        <title>Genome expansion and lineage-specific genetic innovations in the forest pathogenic fungi Armillaria.</title>
        <authorList>
            <person name="Sipos G."/>
            <person name="Prasanna A.N."/>
            <person name="Walter M.C."/>
            <person name="O'Connor E."/>
            <person name="Balint B."/>
            <person name="Krizsan K."/>
            <person name="Kiss B."/>
            <person name="Hess J."/>
            <person name="Varga T."/>
            <person name="Slot J."/>
            <person name="Riley R."/>
            <person name="Boka B."/>
            <person name="Rigling D."/>
            <person name="Barry K."/>
            <person name="Lee J."/>
            <person name="Mihaltcheva S."/>
            <person name="LaButti K."/>
            <person name="Lipzen A."/>
            <person name="Waldron R."/>
            <person name="Moloney N.M."/>
            <person name="Sperisen C."/>
            <person name="Kredics L."/>
            <person name="Vagvoelgyi C."/>
            <person name="Patrignani A."/>
            <person name="Fitzpatrick D."/>
            <person name="Nagy I."/>
            <person name="Doyle S."/>
            <person name="Anderson J.B."/>
            <person name="Grigoriev I.V."/>
            <person name="Gueldener U."/>
            <person name="Muensterkoetter M."/>
            <person name="Nagy L.G."/>
        </authorList>
    </citation>
    <scope>NUCLEOTIDE SEQUENCE [LARGE SCALE GENOMIC DNA]</scope>
    <source>
        <strain evidence="2">Ar21-2</strain>
    </source>
</reference>
<accession>A0A2H3EMX7</accession>
<proteinExistence type="predicted"/>
<evidence type="ECO:0000313" key="1">
    <source>
        <dbReference type="EMBL" id="PBL02088.1"/>
    </source>
</evidence>
<sequence>MYYNNIEIGPNLSYNNSNTACESTLSTENKRSNNYGNWTIHWRERRSWEGGYTPVRTLLVPIGK</sequence>
<dbReference type="AlphaFoldDB" id="A0A2H3EMX7"/>
<keyword evidence="2" id="KW-1185">Reference proteome</keyword>
<dbReference type="EMBL" id="KZ293645">
    <property type="protein sequence ID" value="PBL02088.1"/>
    <property type="molecule type" value="Genomic_DNA"/>
</dbReference>
<evidence type="ECO:0000313" key="2">
    <source>
        <dbReference type="Proteomes" id="UP000217790"/>
    </source>
</evidence>
<dbReference type="Proteomes" id="UP000217790">
    <property type="component" value="Unassembled WGS sequence"/>
</dbReference>
<protein>
    <submittedName>
        <fullName evidence="1">Uncharacterized protein</fullName>
    </submittedName>
</protein>
<name>A0A2H3EMX7_ARMGA</name>
<organism evidence="1 2">
    <name type="scientific">Armillaria gallica</name>
    <name type="common">Bulbous honey fungus</name>
    <name type="synonym">Armillaria bulbosa</name>
    <dbReference type="NCBI Taxonomy" id="47427"/>
    <lineage>
        <taxon>Eukaryota</taxon>
        <taxon>Fungi</taxon>
        <taxon>Dikarya</taxon>
        <taxon>Basidiomycota</taxon>
        <taxon>Agaricomycotina</taxon>
        <taxon>Agaricomycetes</taxon>
        <taxon>Agaricomycetidae</taxon>
        <taxon>Agaricales</taxon>
        <taxon>Marasmiineae</taxon>
        <taxon>Physalacriaceae</taxon>
        <taxon>Armillaria</taxon>
    </lineage>
</organism>
<gene>
    <name evidence="1" type="ORF">ARMGADRAFT_239148</name>
</gene>